<dbReference type="InterPro" id="IPR012349">
    <property type="entry name" value="Split_barrel_FMN-bd"/>
</dbReference>
<dbReference type="Proteomes" id="UP000318864">
    <property type="component" value="Unassembled WGS sequence"/>
</dbReference>
<protein>
    <submittedName>
        <fullName evidence="1">Pyridoxamine 5'-phosphate oxidase family protein</fullName>
    </submittedName>
</protein>
<gene>
    <name evidence="1" type="ORF">D8Y22_06945</name>
</gene>
<reference evidence="1 2" key="1">
    <citation type="submission" date="2018-10" db="EMBL/GenBank/DDBJ databases">
        <title>Natronolimnobius sp. XQ-INN 246 isolated from Inner Mongolia Autonomous Region of China.</title>
        <authorList>
            <person name="Xue Q."/>
        </authorList>
    </citation>
    <scope>NUCLEOTIDE SEQUENCE [LARGE SCALE GENOMIC DNA]</scope>
    <source>
        <strain evidence="1 2">XQ-INN 246</strain>
    </source>
</reference>
<organism evidence="1 2">
    <name type="scientific">Salinadaptatus halalkaliphilus</name>
    <dbReference type="NCBI Taxonomy" id="2419781"/>
    <lineage>
        <taxon>Archaea</taxon>
        <taxon>Methanobacteriati</taxon>
        <taxon>Methanobacteriota</taxon>
        <taxon>Stenosarchaea group</taxon>
        <taxon>Halobacteria</taxon>
        <taxon>Halobacteriales</taxon>
        <taxon>Natrialbaceae</taxon>
        <taxon>Salinadaptatus</taxon>
    </lineage>
</organism>
<evidence type="ECO:0000313" key="2">
    <source>
        <dbReference type="Proteomes" id="UP000318864"/>
    </source>
</evidence>
<dbReference type="RefSeq" id="WP_141463978.1">
    <property type="nucleotide sequence ID" value="NZ_RBZW01000019.1"/>
</dbReference>
<keyword evidence="2" id="KW-1185">Reference proteome</keyword>
<dbReference type="EMBL" id="RBZW01000019">
    <property type="protein sequence ID" value="THE65546.1"/>
    <property type="molecule type" value="Genomic_DNA"/>
</dbReference>
<evidence type="ECO:0000313" key="1">
    <source>
        <dbReference type="EMBL" id="THE65546.1"/>
    </source>
</evidence>
<dbReference type="SUPFAM" id="SSF50475">
    <property type="entry name" value="FMN-binding split barrel"/>
    <property type="match status" value="1"/>
</dbReference>
<comment type="caution">
    <text evidence="1">The sequence shown here is derived from an EMBL/GenBank/DDBJ whole genome shotgun (WGS) entry which is preliminary data.</text>
</comment>
<dbReference type="AlphaFoldDB" id="A0A4S3TMZ8"/>
<proteinExistence type="predicted"/>
<name>A0A4S3TMZ8_9EURY</name>
<dbReference type="Gene3D" id="2.30.110.10">
    <property type="entry name" value="Electron Transport, Fmn-binding Protein, Chain A"/>
    <property type="match status" value="1"/>
</dbReference>
<dbReference type="OrthoDB" id="139492at2157"/>
<sequence length="158" mass="17713">MHVSGSLSRAQIADFLTDDPIPIRLGCRTPAGELWMLSMWYRHRESDDTDDEWVLECATNADAKVVTYLRESPDVAFEVSTNRPPYRGVRGRGTATIDPDPDKTVLRALLERYLGGTDSELATNLLKEDRTEVTITISPSTVYGWNFADRMGDTGRSE</sequence>
<accession>A0A4S3TMZ8</accession>